<dbReference type="EMBL" id="CDMY01000170">
    <property type="protein sequence ID" value="CEL93469.1"/>
    <property type="molecule type" value="Genomic_DNA"/>
</dbReference>
<feature type="transmembrane region" description="Helical" evidence="1">
    <location>
        <begin position="579"/>
        <end position="599"/>
    </location>
</feature>
<keyword evidence="1" id="KW-0472">Membrane</keyword>
<dbReference type="Proteomes" id="UP000041254">
    <property type="component" value="Unassembled WGS sequence"/>
</dbReference>
<gene>
    <name evidence="2" type="ORF">Vbra_4804</name>
</gene>
<proteinExistence type="predicted"/>
<feature type="transmembrane region" description="Helical" evidence="1">
    <location>
        <begin position="507"/>
        <end position="528"/>
    </location>
</feature>
<keyword evidence="1" id="KW-0812">Transmembrane</keyword>
<keyword evidence="3" id="KW-1185">Reference proteome</keyword>
<feature type="transmembrane region" description="Helical" evidence="1">
    <location>
        <begin position="390"/>
        <end position="411"/>
    </location>
</feature>
<feature type="transmembrane region" description="Helical" evidence="1">
    <location>
        <begin position="535"/>
        <end position="553"/>
    </location>
</feature>
<dbReference type="Pfam" id="PF14752">
    <property type="entry name" value="RBP_receptor"/>
    <property type="match status" value="1"/>
</dbReference>
<dbReference type="InParanoid" id="A0A0G4EDL0"/>
<accession>A0A0G4EDL0</accession>
<organism evidence="2 3">
    <name type="scientific">Vitrella brassicaformis (strain CCMP3155)</name>
    <dbReference type="NCBI Taxonomy" id="1169540"/>
    <lineage>
        <taxon>Eukaryota</taxon>
        <taxon>Sar</taxon>
        <taxon>Alveolata</taxon>
        <taxon>Colpodellida</taxon>
        <taxon>Vitrellaceae</taxon>
        <taxon>Vitrella</taxon>
    </lineage>
</organism>
<evidence type="ECO:0000313" key="2">
    <source>
        <dbReference type="EMBL" id="CEL93469.1"/>
    </source>
</evidence>
<evidence type="ECO:0000256" key="1">
    <source>
        <dbReference type="SAM" id="Phobius"/>
    </source>
</evidence>
<dbReference type="InterPro" id="IPR026612">
    <property type="entry name" value="STRA6-like"/>
</dbReference>
<dbReference type="AlphaFoldDB" id="A0A0G4EDL0"/>
<sequence>MFLTLVYLIRTHVSYVMTIEHATQQGLSVIRKAHDSKYVPELQIQFFRFKFREQWSKAVDALYETYPVQKNKGSAYFVSLPGMDVSRLTDFLETVEAHIGTLLYRFLRTTGRMRPSTAALSTILSFSAATSPATAWHLFDHLYETYSLKSGGLKSDTHNLKKRASSPLEYKLDWFLRSHPVYRCLDMLSTYSDKDPIPKGPAARTKIGRLSAVAEMETCSQTTFATVPVRSREWGEGNPDVQELLQSTDYDRRASLSEISWVWQQGIPYHQSLTRFGQRMRSGSNQYAVLLSLRRMRDLLSSAAFFGLFKHDQSVPIQSLLKYLAAFPVFFTALLSDFFAKLIDDGVDIDEKIITYLLMSAMPEWVNSVVNFDYIDATLDKDLLQVNLSILRWCLHVIALVALIFVAFLLMRTHAAYLDMMDRRSTGFCFHDLLQRPLSRNHRDSAPMQKARRRSIQQWKDRMGDDEGPPPEAPEGHERSASLLLHATHIYFDASCFPGVLFGTVLIAYNGVILVFGSLTFLVLFFLCIPRVRSWVIDSGILLAIGFAAIPIAREISRSYLFHHRSCMMDPTTGEPSRHLAFSIAFLFSTLVNFVLGVLSSVRRFLLAAYFGFVSAFRFDKSPFPGHFQPFDKTYQSFLALCELSHREYSLLYRAAAKVFMELYREILGKRPDAQDATTLAESSPQSQQRQVIRLRHRNRMWLAVLLSRNPSLRMWRRRD</sequence>
<dbReference type="GO" id="GO:0038023">
    <property type="term" value="F:signaling receptor activity"/>
    <property type="evidence" value="ECO:0007669"/>
    <property type="project" value="InterPro"/>
</dbReference>
<feature type="transmembrane region" description="Helical" evidence="1">
    <location>
        <begin position="320"/>
        <end position="340"/>
    </location>
</feature>
<protein>
    <submittedName>
        <fullName evidence="2">Uncharacterized protein</fullName>
    </submittedName>
</protein>
<dbReference type="VEuPathDB" id="CryptoDB:Vbra_4804"/>
<name>A0A0G4EDL0_VITBC</name>
<evidence type="ECO:0000313" key="3">
    <source>
        <dbReference type="Proteomes" id="UP000041254"/>
    </source>
</evidence>
<keyword evidence="1" id="KW-1133">Transmembrane helix</keyword>
<reference evidence="2 3" key="1">
    <citation type="submission" date="2014-11" db="EMBL/GenBank/DDBJ databases">
        <authorList>
            <person name="Zhu J."/>
            <person name="Qi W."/>
            <person name="Song R."/>
        </authorList>
    </citation>
    <scope>NUCLEOTIDE SEQUENCE [LARGE SCALE GENOMIC DNA]</scope>
</reference>